<dbReference type="CDD" id="cd05344">
    <property type="entry name" value="BKR_like_SDR_like"/>
    <property type="match status" value="1"/>
</dbReference>
<dbReference type="GO" id="GO:0004316">
    <property type="term" value="F:3-oxoacyl-[acyl-carrier-protein] reductase (NADPH) activity"/>
    <property type="evidence" value="ECO:0007669"/>
    <property type="project" value="UniProtKB-EC"/>
</dbReference>
<evidence type="ECO:0000256" key="2">
    <source>
        <dbReference type="ARBA" id="ARBA00023002"/>
    </source>
</evidence>
<keyword evidence="2 3" id="KW-0560">Oxidoreductase</keyword>
<sequence length="265" mass="28096">MDMDLNVKGKSVLVFASSKGIGRAIAGEFAAEGASVVLASRDINALETAVGEIQAHTGNPQIACCRCDMTRAEDIEAALAFANEKHGAIDVLINNSGGPPAGGIDQFEDGDWQNAYELNLLSYVRAIRGVLPYMRAQGGGHILNVTSSSIKQSLDNLLLSNTFRAGVLGLAKSLAQELAKDNILINTLGPGRIATDRVESLDRLAAKEKQMSYEDVKQASEKSIPLGRYGKPEEFAKHAVFLCSGANTYVTGQAFLVDGGLVKAL</sequence>
<reference evidence="4" key="4">
    <citation type="submission" date="2003-10" db="EMBL/GenBank/DDBJ databases">
        <title>The complete genome sequence of the alkaliphilic Bacillus clausii KSM-K16.</title>
        <authorList>
            <person name="Takaki Y."/>
            <person name="Kageyama Y."/>
            <person name="Shimamura S."/>
            <person name="Suzuki H."/>
            <person name="Nishi S."/>
            <person name="Hatada Y."/>
            <person name="Kawai S."/>
            <person name="Ito S."/>
            <person name="Horikoshi K."/>
        </authorList>
    </citation>
    <scope>NUCLEOTIDE SEQUENCE [LARGE SCALE GENOMIC DNA]</scope>
    <source>
        <strain evidence="4">KSM-K16</strain>
    </source>
</reference>
<dbReference type="PRINTS" id="PR00081">
    <property type="entry name" value="GDHRDH"/>
</dbReference>
<dbReference type="PRINTS" id="PR00080">
    <property type="entry name" value="SDRFAMILY"/>
</dbReference>
<dbReference type="STRING" id="66692.ABC0368"/>
<reference evidence="3 4" key="3">
    <citation type="journal article" date="1997" name="Protein Eng.">
        <title>High-resolution crystal structure of M-protease: phylogeny aided analysis of the high-alkaline adaptation mechanism.</title>
        <authorList>
            <person name="Shirai T."/>
            <person name="Suzuki A."/>
            <person name="Yamane T."/>
            <person name="Ashida T."/>
            <person name="Kobayashi T."/>
            <person name="Ito S."/>
        </authorList>
    </citation>
    <scope>NUCLEOTIDE SEQUENCE [LARGE SCALE GENOMIC DNA]</scope>
    <source>
        <strain evidence="3 4">KSM-K16</strain>
    </source>
</reference>
<reference evidence="3 4" key="1">
    <citation type="journal article" date="1994" name="J. Ferment. Bioeng.">
        <title>Molecular cloning and nucleotide sequence of the gene for an alkaline protease from the alkalophilic Bacillus sp. KSM-K16.</title>
        <authorList>
            <person name="Hakamada Y."/>
            <person name="Kobayashi T."/>
            <person name="Hitomi J."/>
            <person name="Kawai S."/>
            <person name="Ito S."/>
        </authorList>
    </citation>
    <scope>NUCLEOTIDE SEQUENCE [LARGE SCALE GENOMIC DNA]</scope>
    <source>
        <strain evidence="3 4">KSM-K16</strain>
    </source>
</reference>
<evidence type="ECO:0000256" key="1">
    <source>
        <dbReference type="ARBA" id="ARBA00006484"/>
    </source>
</evidence>
<dbReference type="KEGG" id="bcl:ABC0368"/>
<reference evidence="3 4" key="5">
    <citation type="journal article" date="2007" name="Extremophiles">
        <title>Intragenomic diversity of the V1 regions of 16S rRNA genes in high-alkaline protease-producing Bacillus clausii spp.</title>
        <authorList>
            <person name="Kageyama Y."/>
            <person name="Takaki Y."/>
            <person name="Shimamura S."/>
            <person name="Nishi S."/>
            <person name="Nogi Y."/>
            <person name="Uchimura K."/>
            <person name="Kobayashi T."/>
            <person name="Hitomi J."/>
            <person name="Ozaki K."/>
            <person name="Kawai S."/>
            <person name="Ito S."/>
            <person name="Horikoshi K."/>
        </authorList>
    </citation>
    <scope>NUCLEOTIDE SEQUENCE [LARGE SCALE GENOMIC DNA]</scope>
    <source>
        <strain evidence="3 4">KSM-K16</strain>
    </source>
</reference>
<dbReference type="PANTHER" id="PTHR42879:SF6">
    <property type="entry name" value="NADPH-DEPENDENT REDUCTASE BACG"/>
    <property type="match status" value="1"/>
</dbReference>
<dbReference type="EC" id="1.1.1.100" evidence="3"/>
<proteinExistence type="inferred from homology"/>
<organism evidence="3 4">
    <name type="scientific">Shouchella clausii (strain KSM-K16)</name>
    <name type="common">Alkalihalobacillus clausii</name>
    <dbReference type="NCBI Taxonomy" id="66692"/>
    <lineage>
        <taxon>Bacteria</taxon>
        <taxon>Bacillati</taxon>
        <taxon>Bacillota</taxon>
        <taxon>Bacilli</taxon>
        <taxon>Bacillales</taxon>
        <taxon>Bacillaceae</taxon>
        <taxon>Shouchella</taxon>
    </lineage>
</organism>
<dbReference type="InterPro" id="IPR002347">
    <property type="entry name" value="SDR_fam"/>
</dbReference>
<dbReference type="FunFam" id="3.40.50.720:FF:000084">
    <property type="entry name" value="Short-chain dehydrogenase reductase"/>
    <property type="match status" value="1"/>
</dbReference>
<keyword evidence="4" id="KW-1185">Reference proteome</keyword>
<dbReference type="InterPro" id="IPR050259">
    <property type="entry name" value="SDR"/>
</dbReference>
<dbReference type="AlphaFoldDB" id="Q5WL45"/>
<reference evidence="3 4" key="2">
    <citation type="journal article" date="1995" name="Appl. Microbiol. Biotechnol.">
        <title>Purification and properties of an alkaline protease from alkalophilic Bacillus sp. KSM-K16.</title>
        <authorList>
            <person name="Kobayashi T."/>
            <person name="Hakamada Y."/>
            <person name="Adachi S."/>
            <person name="Hitomi J."/>
            <person name="Yoshimatsu T."/>
            <person name="Koike K."/>
            <person name="Kawai S."/>
            <person name="Ito S."/>
        </authorList>
    </citation>
    <scope>NUCLEOTIDE SEQUENCE [LARGE SCALE GENOMIC DNA]</scope>
    <source>
        <strain evidence="3 4">KSM-K16</strain>
    </source>
</reference>
<dbReference type="GO" id="GO:0008206">
    <property type="term" value="P:bile acid metabolic process"/>
    <property type="evidence" value="ECO:0007669"/>
    <property type="project" value="UniProtKB-ARBA"/>
</dbReference>
<comment type="similarity">
    <text evidence="1">Belongs to the short-chain dehydrogenases/reductases (SDR) family.</text>
</comment>
<name>Q5WL45_SHOC1</name>
<dbReference type="eggNOG" id="COG1028">
    <property type="taxonomic scope" value="Bacteria"/>
</dbReference>
<dbReference type="PANTHER" id="PTHR42879">
    <property type="entry name" value="3-OXOACYL-(ACYL-CARRIER-PROTEIN) REDUCTASE"/>
    <property type="match status" value="1"/>
</dbReference>
<dbReference type="InterPro" id="IPR036291">
    <property type="entry name" value="NAD(P)-bd_dom_sf"/>
</dbReference>
<evidence type="ECO:0000313" key="3">
    <source>
        <dbReference type="EMBL" id="BAD62910.1"/>
    </source>
</evidence>
<evidence type="ECO:0000313" key="4">
    <source>
        <dbReference type="Proteomes" id="UP000001168"/>
    </source>
</evidence>
<dbReference type="EMBL" id="AP006627">
    <property type="protein sequence ID" value="BAD62910.1"/>
    <property type="molecule type" value="Genomic_DNA"/>
</dbReference>
<accession>Q5WL45</accession>
<dbReference type="Pfam" id="PF13561">
    <property type="entry name" value="adh_short_C2"/>
    <property type="match status" value="1"/>
</dbReference>
<dbReference type="SUPFAM" id="SSF51735">
    <property type="entry name" value="NAD(P)-binding Rossmann-fold domains"/>
    <property type="match status" value="1"/>
</dbReference>
<dbReference type="HOGENOM" id="CLU_010194_1_2_9"/>
<gene>
    <name evidence="3" type="ordered locus">ABC0368</name>
</gene>
<dbReference type="Gene3D" id="3.40.50.720">
    <property type="entry name" value="NAD(P)-binding Rossmann-like Domain"/>
    <property type="match status" value="1"/>
</dbReference>
<protein>
    <submittedName>
        <fullName evidence="3">3-oxoacyl-[acyl-carrier-protein] reductase</fullName>
        <ecNumber evidence="3">1.1.1.100</ecNumber>
    </submittedName>
</protein>
<dbReference type="Proteomes" id="UP000001168">
    <property type="component" value="Chromosome"/>
</dbReference>